<accession>N6UN85</accession>
<protein>
    <submittedName>
        <fullName evidence="1">Uncharacterized protein</fullName>
    </submittedName>
</protein>
<dbReference type="HOGENOM" id="CLU_2874242_0_0_1"/>
<evidence type="ECO:0000313" key="1">
    <source>
        <dbReference type="EMBL" id="ENN82166.1"/>
    </source>
</evidence>
<name>N6UN85_DENPD</name>
<gene>
    <name evidence="1" type="ORF">YQE_01457</name>
</gene>
<proteinExistence type="predicted"/>
<feature type="non-terminal residue" evidence="1">
    <location>
        <position position="64"/>
    </location>
</feature>
<sequence length="64" mass="7231">VRSFLDSHTTINVGGVSSTYRHSKSVRSFLDSHTTINVGGVSSTYRHSKSVPFRWKNDLNYTEI</sequence>
<dbReference type="EMBL" id="KB739680">
    <property type="protein sequence ID" value="ENN82166.1"/>
    <property type="molecule type" value="Genomic_DNA"/>
</dbReference>
<organism evidence="1">
    <name type="scientific">Dendroctonus ponderosae</name>
    <name type="common">Mountain pine beetle</name>
    <dbReference type="NCBI Taxonomy" id="77166"/>
    <lineage>
        <taxon>Eukaryota</taxon>
        <taxon>Metazoa</taxon>
        <taxon>Ecdysozoa</taxon>
        <taxon>Arthropoda</taxon>
        <taxon>Hexapoda</taxon>
        <taxon>Insecta</taxon>
        <taxon>Pterygota</taxon>
        <taxon>Neoptera</taxon>
        <taxon>Endopterygota</taxon>
        <taxon>Coleoptera</taxon>
        <taxon>Polyphaga</taxon>
        <taxon>Cucujiformia</taxon>
        <taxon>Curculionidae</taxon>
        <taxon>Scolytinae</taxon>
        <taxon>Dendroctonus</taxon>
    </lineage>
</organism>
<feature type="non-terminal residue" evidence="1">
    <location>
        <position position="1"/>
    </location>
</feature>
<dbReference type="AlphaFoldDB" id="N6UN85"/>
<reference evidence="1" key="1">
    <citation type="journal article" date="2013" name="Genome Biol.">
        <title>Draft genome of the mountain pine beetle, Dendroctonus ponderosae Hopkins, a major forest pest.</title>
        <authorList>
            <person name="Keeling C.I."/>
            <person name="Yuen M.M."/>
            <person name="Liao N.Y."/>
            <person name="Docking T.R."/>
            <person name="Chan S.K."/>
            <person name="Taylor G.A."/>
            <person name="Palmquist D.L."/>
            <person name="Jackman S.D."/>
            <person name="Nguyen A."/>
            <person name="Li M."/>
            <person name="Henderson H."/>
            <person name="Janes J.K."/>
            <person name="Zhao Y."/>
            <person name="Pandoh P."/>
            <person name="Moore R."/>
            <person name="Sperling F.A."/>
            <person name="Huber D.P."/>
            <person name="Birol I."/>
            <person name="Jones S.J."/>
            <person name="Bohlmann J."/>
        </authorList>
    </citation>
    <scope>NUCLEOTIDE SEQUENCE</scope>
</reference>